<evidence type="ECO:0000256" key="1">
    <source>
        <dbReference type="ARBA" id="ARBA00022694"/>
    </source>
</evidence>
<keyword evidence="10" id="KW-1185">Reference proteome</keyword>
<keyword evidence="4 6" id="KW-0378">Hydrolase</keyword>
<proteinExistence type="inferred from homology"/>
<comment type="catalytic activity">
    <reaction evidence="6">
        <text>Endonucleolytic cleavage of RNA, removing 5'-extranucleotides from tRNA precursor.</text>
        <dbReference type="EC" id="3.1.26.5"/>
    </reaction>
</comment>
<dbReference type="GO" id="GO:0004526">
    <property type="term" value="F:ribonuclease P activity"/>
    <property type="evidence" value="ECO:0007669"/>
    <property type="project" value="UniProtKB-EC"/>
</dbReference>
<evidence type="ECO:0000256" key="5">
    <source>
        <dbReference type="ARBA" id="ARBA00022884"/>
    </source>
</evidence>
<dbReference type="PANTHER" id="PTHR33992">
    <property type="entry name" value="RIBONUCLEASE P PROTEIN COMPONENT"/>
    <property type="match status" value="1"/>
</dbReference>
<dbReference type="InterPro" id="IPR020568">
    <property type="entry name" value="Ribosomal_Su5_D2-typ_SF"/>
</dbReference>
<name>A0ABU4RK98_9HYPH</name>
<dbReference type="Gene3D" id="3.30.230.10">
    <property type="match status" value="1"/>
</dbReference>
<dbReference type="Proteomes" id="UP001274321">
    <property type="component" value="Unassembled WGS sequence"/>
</dbReference>
<evidence type="ECO:0000313" key="9">
    <source>
        <dbReference type="EMBL" id="MDX6804474.1"/>
    </source>
</evidence>
<keyword evidence="1 6" id="KW-0819">tRNA processing</keyword>
<evidence type="ECO:0000256" key="2">
    <source>
        <dbReference type="ARBA" id="ARBA00022722"/>
    </source>
</evidence>
<dbReference type="SUPFAM" id="SSF54211">
    <property type="entry name" value="Ribosomal protein S5 domain 2-like"/>
    <property type="match status" value="1"/>
</dbReference>
<dbReference type="NCBIfam" id="TIGR00188">
    <property type="entry name" value="rnpA"/>
    <property type="match status" value="1"/>
</dbReference>
<dbReference type="InterPro" id="IPR000100">
    <property type="entry name" value="RNase_P"/>
</dbReference>
<dbReference type="EMBL" id="JAXAFJ010000001">
    <property type="protein sequence ID" value="MDX6804474.1"/>
    <property type="molecule type" value="Genomic_DNA"/>
</dbReference>
<dbReference type="EC" id="3.1.26.5" evidence="6 7"/>
<feature type="compositionally biased region" description="Basic and acidic residues" evidence="8">
    <location>
        <begin position="137"/>
        <end position="150"/>
    </location>
</feature>
<evidence type="ECO:0000256" key="6">
    <source>
        <dbReference type="HAMAP-Rule" id="MF_00227"/>
    </source>
</evidence>
<accession>A0ABU4RK98</accession>
<reference evidence="9 10" key="1">
    <citation type="submission" date="2023-11" db="EMBL/GenBank/DDBJ databases">
        <authorList>
            <person name="Bao R."/>
        </authorList>
    </citation>
    <scope>NUCLEOTIDE SEQUENCE [LARGE SCALE GENOMIC DNA]</scope>
    <source>
        <strain evidence="9 10">PJ23</strain>
    </source>
</reference>
<dbReference type="PANTHER" id="PTHR33992:SF1">
    <property type="entry name" value="RIBONUCLEASE P PROTEIN COMPONENT"/>
    <property type="match status" value="1"/>
</dbReference>
<evidence type="ECO:0000256" key="4">
    <source>
        <dbReference type="ARBA" id="ARBA00022801"/>
    </source>
</evidence>
<keyword evidence="2 6" id="KW-0540">Nuclease</keyword>
<comment type="similarity">
    <text evidence="6">Belongs to the RnpA family.</text>
</comment>
<keyword evidence="5 6" id="KW-0694">RNA-binding</keyword>
<dbReference type="HAMAP" id="MF_00227">
    <property type="entry name" value="RNase_P"/>
    <property type="match status" value="1"/>
</dbReference>
<keyword evidence="3 6" id="KW-0255">Endonuclease</keyword>
<evidence type="ECO:0000256" key="8">
    <source>
        <dbReference type="SAM" id="MobiDB-lite"/>
    </source>
</evidence>
<evidence type="ECO:0000256" key="7">
    <source>
        <dbReference type="NCBIfam" id="TIGR00188"/>
    </source>
</evidence>
<protein>
    <recommendedName>
        <fullName evidence="6 7">Ribonuclease P protein component</fullName>
        <shortName evidence="6">RNase P protein</shortName>
        <shortName evidence="6">RNaseP protein</shortName>
        <ecNumber evidence="6 7">3.1.26.5</ecNumber>
    </recommendedName>
    <alternativeName>
        <fullName evidence="6">Protein C5</fullName>
    </alternativeName>
</protein>
<comment type="function">
    <text evidence="6">RNaseP catalyzes the removal of the 5'-leader sequence from pre-tRNA to produce the mature 5'-terminus. It can also cleave other RNA substrates such as 4.5S RNA. The protein component plays an auxiliary but essential role in vivo by binding to the 5'-leader sequence and broadening the substrate specificity of the ribozyme.</text>
</comment>
<comment type="caution">
    <text evidence="9">The sequence shown here is derived from an EMBL/GenBank/DDBJ whole genome shotgun (WGS) entry which is preliminary data.</text>
</comment>
<gene>
    <name evidence="6 9" type="primary">rnpA</name>
    <name evidence="9" type="ORF">SCD90_00220</name>
</gene>
<dbReference type="InterPro" id="IPR014721">
    <property type="entry name" value="Ribsml_uS5_D2-typ_fold_subgr"/>
</dbReference>
<dbReference type="Pfam" id="PF00825">
    <property type="entry name" value="Ribonuclease_P"/>
    <property type="match status" value="1"/>
</dbReference>
<feature type="region of interest" description="Disordered" evidence="8">
    <location>
        <begin position="117"/>
        <end position="150"/>
    </location>
</feature>
<sequence length="150" mass="16654">MPDPSPETGPGRLTRRREFLAVAAGARAHSSLLTLQSLARSGDPEGQPRFGMTVTRKTGGAVERNRMRRRLREALRRVASEHARRGHDYVVVARSPMLEAPFDQIITDLKYTLRRIHAAPGPRSRAEKAPTSGRTEPPLDRERADDVGTP</sequence>
<organism evidence="9 10">
    <name type="scientific">Terrihabitans rhizophilus</name>
    <dbReference type="NCBI Taxonomy" id="3092662"/>
    <lineage>
        <taxon>Bacteria</taxon>
        <taxon>Pseudomonadati</taxon>
        <taxon>Pseudomonadota</taxon>
        <taxon>Alphaproteobacteria</taxon>
        <taxon>Hyphomicrobiales</taxon>
        <taxon>Terrihabitans</taxon>
    </lineage>
</organism>
<dbReference type="RefSeq" id="WP_319842603.1">
    <property type="nucleotide sequence ID" value="NZ_JAXAFJ010000001.1"/>
</dbReference>
<comment type="subunit">
    <text evidence="6">Consists of a catalytic RNA component (M1 or rnpB) and a protein subunit.</text>
</comment>
<evidence type="ECO:0000313" key="10">
    <source>
        <dbReference type="Proteomes" id="UP001274321"/>
    </source>
</evidence>
<evidence type="ECO:0000256" key="3">
    <source>
        <dbReference type="ARBA" id="ARBA00022759"/>
    </source>
</evidence>